<organism evidence="1 2">
    <name type="scientific">Roseovarius albus</name>
    <dbReference type="NCBI Taxonomy" id="1247867"/>
    <lineage>
        <taxon>Bacteria</taxon>
        <taxon>Pseudomonadati</taxon>
        <taxon>Pseudomonadota</taxon>
        <taxon>Alphaproteobacteria</taxon>
        <taxon>Rhodobacterales</taxon>
        <taxon>Roseobacteraceae</taxon>
        <taxon>Roseovarius</taxon>
    </lineage>
</organism>
<dbReference type="InterPro" id="IPR042262">
    <property type="entry name" value="CN_hydtase_beta_C"/>
</dbReference>
<sequence>MFNPDDPLAPPEKAFDQPWQAQALALADTMVRAGHFTPNQWAQTLGAALSKSEQDGAPDNAETYYNAVITALEQLTEAHTDITAPQRQVRRAAWEAAYLRTPHGQPVKL</sequence>
<dbReference type="NCBIfam" id="TIGR03889">
    <property type="entry name" value="nitrile_acc"/>
    <property type="match status" value="1"/>
</dbReference>
<evidence type="ECO:0000313" key="1">
    <source>
        <dbReference type="EMBL" id="SLN28591.1"/>
    </source>
</evidence>
<accession>A0A1X6YQN3</accession>
<gene>
    <name evidence="1" type="ORF">ROA7450_01184</name>
</gene>
<dbReference type="AlphaFoldDB" id="A0A1X6YQN3"/>
<evidence type="ECO:0008006" key="3">
    <source>
        <dbReference type="Google" id="ProtNLM"/>
    </source>
</evidence>
<dbReference type="OrthoDB" id="9811616at2"/>
<name>A0A1X6YQN3_9RHOB</name>
<keyword evidence="2" id="KW-1185">Reference proteome</keyword>
<evidence type="ECO:0000313" key="2">
    <source>
        <dbReference type="Proteomes" id="UP000193061"/>
    </source>
</evidence>
<dbReference type="RefSeq" id="WP_159454006.1">
    <property type="nucleotide sequence ID" value="NZ_FWFX01000003.1"/>
</dbReference>
<reference evidence="1 2" key="1">
    <citation type="submission" date="2017-03" db="EMBL/GenBank/DDBJ databases">
        <authorList>
            <person name="Afonso C.L."/>
            <person name="Miller P.J."/>
            <person name="Scott M.A."/>
            <person name="Spackman E."/>
            <person name="Goraichik I."/>
            <person name="Dimitrov K.M."/>
            <person name="Suarez D.L."/>
            <person name="Swayne D.E."/>
        </authorList>
    </citation>
    <scope>NUCLEOTIDE SEQUENCE [LARGE SCALE GENOMIC DNA]</scope>
    <source>
        <strain evidence="1 2">CECT 7450</strain>
    </source>
</reference>
<dbReference type="SUPFAM" id="SSF50090">
    <property type="entry name" value="Electron transport accessory proteins"/>
    <property type="match status" value="1"/>
</dbReference>
<proteinExistence type="predicted"/>
<dbReference type="InterPro" id="IPR023808">
    <property type="entry name" value="Nitrile_Hydratase_acc_put"/>
</dbReference>
<dbReference type="InterPro" id="IPR008990">
    <property type="entry name" value="Elect_transpt_acc-like_dom_sf"/>
</dbReference>
<dbReference type="Proteomes" id="UP000193061">
    <property type="component" value="Unassembled WGS sequence"/>
</dbReference>
<protein>
    <recommendedName>
        <fullName evidence="3">Nitrile hydratase accessory protein</fullName>
    </recommendedName>
</protein>
<dbReference type="EMBL" id="FWFX01000003">
    <property type="protein sequence ID" value="SLN28591.1"/>
    <property type="molecule type" value="Genomic_DNA"/>
</dbReference>
<dbReference type="Gene3D" id="1.10.472.20">
    <property type="entry name" value="Nitrile hydratase, beta subunit"/>
    <property type="match status" value="1"/>
</dbReference>